<evidence type="ECO:0000313" key="1">
    <source>
        <dbReference type="EMBL" id="UTQ78260.1"/>
    </source>
</evidence>
<dbReference type="Proteomes" id="UP001060037">
    <property type="component" value="Segment"/>
</dbReference>
<dbReference type="EMBL" id="ON624112">
    <property type="protein sequence ID" value="UTQ78260.1"/>
    <property type="molecule type" value="Genomic_DNA"/>
</dbReference>
<keyword evidence="2" id="KW-1185">Reference proteome</keyword>
<organism evidence="1 2">
    <name type="scientific">Aeromonas phage Aer_P220</name>
    <dbReference type="NCBI Taxonomy" id="2951227"/>
    <lineage>
        <taxon>Viruses</taxon>
        <taxon>Duplodnaviria</taxon>
        <taxon>Heunggongvirae</taxon>
        <taxon>Uroviricota</taxon>
        <taxon>Caudoviricetes</taxon>
        <taxon>Autographivirales</taxon>
        <taxon>Autographivirales incertae sedis</taxon>
        <taxon>Yinyavirus</taxon>
        <taxon>Yinyavirus AerP220</taxon>
    </lineage>
</organism>
<protein>
    <submittedName>
        <fullName evidence="1">Internal virion protein A</fullName>
    </submittedName>
</protein>
<evidence type="ECO:0000313" key="2">
    <source>
        <dbReference type="Proteomes" id="UP001060037"/>
    </source>
</evidence>
<dbReference type="InterPro" id="IPR038996">
    <property type="entry name" value="Gp14"/>
</dbReference>
<reference evidence="1" key="1">
    <citation type="submission" date="2022-05" db="EMBL/GenBank/DDBJ databases">
        <authorList>
            <person name="Tikunov A."/>
            <person name="Kozlova Y."/>
            <person name="Morozova V."/>
            <person name="Jdeed G."/>
            <person name="Bardasheva A."/>
            <person name="Tikunova N."/>
        </authorList>
    </citation>
    <scope>NUCLEOTIDE SEQUENCE</scope>
</reference>
<proteinExistence type="predicted"/>
<sequence>MGVTTAAIGAFMASNAGTIAAVSTAASVASTAYGAYAQSQSATMMAQQQSENNRAMAIAAAESYDDLSPAEIDAQRQASELGIQNQAEAIQAKGRVNVFAAASGTMGGSVDSALFDIEATKDRNVNDILRQREAGLYSIKQQAESIRVGATQGQNRTAIERPSWVQAGVQIGQQAVSGFDKYMSKQPTFDKQQKVKGGV</sequence>
<dbReference type="Pfam" id="PF24072">
    <property type="entry name" value="T7_gp14"/>
    <property type="match status" value="1"/>
</dbReference>
<name>A0A9E7SYY9_9CAUD</name>
<accession>A0A9E7SYY9</accession>